<evidence type="ECO:0000259" key="12">
    <source>
        <dbReference type="PROSITE" id="PS51035"/>
    </source>
</evidence>
<evidence type="ECO:0000256" key="11">
    <source>
        <dbReference type="SAM" id="MobiDB-lite"/>
    </source>
</evidence>
<dbReference type="GO" id="GO:0005543">
    <property type="term" value="F:phospholipid binding"/>
    <property type="evidence" value="ECO:0007669"/>
    <property type="project" value="TreeGrafter"/>
</dbReference>
<keyword evidence="6" id="KW-0811">Translocation</keyword>
<dbReference type="InterPro" id="IPR003103">
    <property type="entry name" value="BAG_domain"/>
</dbReference>
<feature type="region of interest" description="Disordered" evidence="11">
    <location>
        <begin position="198"/>
        <end position="269"/>
    </location>
</feature>
<evidence type="ECO:0000256" key="8">
    <source>
        <dbReference type="ARBA" id="ARBA00023242"/>
    </source>
</evidence>
<dbReference type="GO" id="GO:0000822">
    <property type="term" value="F:inositol hexakisphosphate binding"/>
    <property type="evidence" value="ECO:0007669"/>
    <property type="project" value="TreeGrafter"/>
</dbReference>
<evidence type="ECO:0000256" key="5">
    <source>
        <dbReference type="ARBA" id="ARBA00022927"/>
    </source>
</evidence>
<dbReference type="GO" id="GO:0044614">
    <property type="term" value="C:nuclear pore cytoplasmic filaments"/>
    <property type="evidence" value="ECO:0007669"/>
    <property type="project" value="TreeGrafter"/>
</dbReference>
<feature type="domain" description="BAG" evidence="12">
    <location>
        <begin position="150"/>
        <end position="232"/>
    </location>
</feature>
<feature type="compositionally biased region" description="Low complexity" evidence="11">
    <location>
        <begin position="41"/>
        <end position="63"/>
    </location>
</feature>
<evidence type="ECO:0000256" key="4">
    <source>
        <dbReference type="ARBA" id="ARBA00022816"/>
    </source>
</evidence>
<dbReference type="Pfam" id="PF07817">
    <property type="entry name" value="GLE1"/>
    <property type="match status" value="1"/>
</dbReference>
<keyword evidence="7" id="KW-0906">Nuclear pore complex</keyword>
<accession>A0A2H3JR51</accession>
<evidence type="ECO:0000256" key="10">
    <source>
        <dbReference type="ARBA" id="ARBA00029983"/>
    </source>
</evidence>
<dbReference type="EMBL" id="KB467965">
    <property type="protein sequence ID" value="PCH39144.1"/>
    <property type="molecule type" value="Genomic_DNA"/>
</dbReference>
<evidence type="ECO:0000313" key="14">
    <source>
        <dbReference type="Proteomes" id="UP000218811"/>
    </source>
</evidence>
<evidence type="ECO:0000256" key="6">
    <source>
        <dbReference type="ARBA" id="ARBA00023010"/>
    </source>
</evidence>
<protein>
    <recommendedName>
        <fullName evidence="9">mRNA export factor GLE1</fullName>
    </recommendedName>
    <alternativeName>
        <fullName evidence="10">Nucleoporin GLE1</fullName>
    </alternativeName>
</protein>
<keyword evidence="14" id="KW-1185">Reference proteome</keyword>
<dbReference type="InterPro" id="IPR012476">
    <property type="entry name" value="GLE1"/>
</dbReference>
<keyword evidence="4" id="KW-0509">mRNA transport</keyword>
<dbReference type="PROSITE" id="PS51035">
    <property type="entry name" value="BAG"/>
    <property type="match status" value="1"/>
</dbReference>
<sequence length="581" mass="65619">MRFTAPRSPSVSPVRRHHTSRESSFRAPSDSSDSDYDSDGADSNSTSTASTSLSQSPFRSSRSGTASSPEKKDRPQHSRAELHQIQETLASIRLRANHHDAYEEWQRDTRQEAFRAARLEQSKAKLERSRMMQHSHAEAAQRHAQMAAEEMKRIQNVLNNISAKLRQEEEKFRAAWKERDDRVKARIEQAIKQEADAVEAQRAAEKKQREEEGRRREEELKQRMEEENRKKKEEEEKREEEEERKKKEEDVVAEKKRQEDAARVRKEREDALAQQRKSLGAATATEEWCFARNALRDLKTGPMKSVKGDKAMKPVWSAGRRAVTPKIGQLTNDPQSIQRITKQLLEIMNPKQAHPPIVYHALLSSLAKAILLQAETEVTAEKRSAIPLAQVTANLLCELAGFQEAFFAKLCQRAGGWPIPMTIPSTDSNGAPFDAVSKRKAMGYRGSADEPETQDQYAERVSGLMRLYFHVLLAQVPRPLIQFYRPTRFWTYFVRMLADPELLRNPVAPSVIHTALDVGGAAALSAFGPQWLKVLEQLYEGVTTGLPGTGELIGGKSPAGTAARVRVQLEVERIVRAFGAN</sequence>
<proteinExistence type="inferred from homology"/>
<feature type="compositionally biased region" description="Basic and acidic residues" evidence="11">
    <location>
        <begin position="69"/>
        <end position="83"/>
    </location>
</feature>
<feature type="compositionally biased region" description="Basic and acidic residues" evidence="11">
    <location>
        <begin position="243"/>
        <end position="269"/>
    </location>
</feature>
<gene>
    <name evidence="13" type="ORF">WOLCODRAFT_129083</name>
</gene>
<feature type="compositionally biased region" description="Basic and acidic residues" evidence="11">
    <location>
        <begin position="202"/>
        <end position="235"/>
    </location>
</feature>
<dbReference type="GO" id="GO:0031369">
    <property type="term" value="F:translation initiation factor binding"/>
    <property type="evidence" value="ECO:0007669"/>
    <property type="project" value="TreeGrafter"/>
</dbReference>
<dbReference type="Gene3D" id="1.25.40.510">
    <property type="entry name" value="GLE1-like"/>
    <property type="match status" value="1"/>
</dbReference>
<keyword evidence="8" id="KW-0539">Nucleus</keyword>
<evidence type="ECO:0000256" key="2">
    <source>
        <dbReference type="ARBA" id="ARBA00011056"/>
    </source>
</evidence>
<dbReference type="PANTHER" id="PTHR12960:SF0">
    <property type="entry name" value="MRNA EXPORT FACTOR GLE1"/>
    <property type="match status" value="1"/>
</dbReference>
<dbReference type="Proteomes" id="UP000218811">
    <property type="component" value="Unassembled WGS sequence"/>
</dbReference>
<comment type="similarity">
    <text evidence="2">Belongs to the GLE1 family.</text>
</comment>
<dbReference type="GO" id="GO:0051087">
    <property type="term" value="F:protein-folding chaperone binding"/>
    <property type="evidence" value="ECO:0007669"/>
    <property type="project" value="InterPro"/>
</dbReference>
<dbReference type="OrthoDB" id="420884at2759"/>
<dbReference type="PANTHER" id="PTHR12960">
    <property type="entry name" value="GLE-1-RELATED"/>
    <property type="match status" value="1"/>
</dbReference>
<keyword evidence="3" id="KW-0813">Transport</keyword>
<name>A0A2H3JR51_WOLCO</name>
<evidence type="ECO:0000256" key="1">
    <source>
        <dbReference type="ARBA" id="ARBA00004567"/>
    </source>
</evidence>
<dbReference type="AlphaFoldDB" id="A0A2H3JR51"/>
<dbReference type="InterPro" id="IPR038506">
    <property type="entry name" value="GLE1-like_sf"/>
</dbReference>
<organism evidence="13 14">
    <name type="scientific">Wolfiporia cocos (strain MD-104)</name>
    <name type="common">Brown rot fungus</name>
    <dbReference type="NCBI Taxonomy" id="742152"/>
    <lineage>
        <taxon>Eukaryota</taxon>
        <taxon>Fungi</taxon>
        <taxon>Dikarya</taxon>
        <taxon>Basidiomycota</taxon>
        <taxon>Agaricomycotina</taxon>
        <taxon>Agaricomycetes</taxon>
        <taxon>Polyporales</taxon>
        <taxon>Phaeolaceae</taxon>
        <taxon>Wolfiporia</taxon>
    </lineage>
</organism>
<evidence type="ECO:0000256" key="7">
    <source>
        <dbReference type="ARBA" id="ARBA00023132"/>
    </source>
</evidence>
<evidence type="ECO:0000313" key="13">
    <source>
        <dbReference type="EMBL" id="PCH39144.1"/>
    </source>
</evidence>
<dbReference type="GO" id="GO:0016973">
    <property type="term" value="P:poly(A)+ mRNA export from nucleus"/>
    <property type="evidence" value="ECO:0007669"/>
    <property type="project" value="InterPro"/>
</dbReference>
<reference evidence="13 14" key="1">
    <citation type="journal article" date="2012" name="Science">
        <title>The Paleozoic origin of enzymatic lignin decomposition reconstructed from 31 fungal genomes.</title>
        <authorList>
            <person name="Floudas D."/>
            <person name="Binder M."/>
            <person name="Riley R."/>
            <person name="Barry K."/>
            <person name="Blanchette R.A."/>
            <person name="Henrissat B."/>
            <person name="Martinez A.T."/>
            <person name="Otillar R."/>
            <person name="Spatafora J.W."/>
            <person name="Yadav J.S."/>
            <person name="Aerts A."/>
            <person name="Benoit I."/>
            <person name="Boyd A."/>
            <person name="Carlson A."/>
            <person name="Copeland A."/>
            <person name="Coutinho P.M."/>
            <person name="de Vries R.P."/>
            <person name="Ferreira P."/>
            <person name="Findley K."/>
            <person name="Foster B."/>
            <person name="Gaskell J."/>
            <person name="Glotzer D."/>
            <person name="Gorecki P."/>
            <person name="Heitman J."/>
            <person name="Hesse C."/>
            <person name="Hori C."/>
            <person name="Igarashi K."/>
            <person name="Jurgens J.A."/>
            <person name="Kallen N."/>
            <person name="Kersten P."/>
            <person name="Kohler A."/>
            <person name="Kuees U."/>
            <person name="Kumar T.K.A."/>
            <person name="Kuo A."/>
            <person name="LaButti K."/>
            <person name="Larrondo L.F."/>
            <person name="Lindquist E."/>
            <person name="Ling A."/>
            <person name="Lombard V."/>
            <person name="Lucas S."/>
            <person name="Lundell T."/>
            <person name="Martin R."/>
            <person name="McLaughlin D.J."/>
            <person name="Morgenstern I."/>
            <person name="Morin E."/>
            <person name="Murat C."/>
            <person name="Nagy L.G."/>
            <person name="Nolan M."/>
            <person name="Ohm R.A."/>
            <person name="Patyshakuliyeva A."/>
            <person name="Rokas A."/>
            <person name="Ruiz-Duenas F.J."/>
            <person name="Sabat G."/>
            <person name="Salamov A."/>
            <person name="Samejima M."/>
            <person name="Schmutz J."/>
            <person name="Slot J.C."/>
            <person name="St John F."/>
            <person name="Stenlid J."/>
            <person name="Sun H."/>
            <person name="Sun S."/>
            <person name="Syed K."/>
            <person name="Tsang A."/>
            <person name="Wiebenga A."/>
            <person name="Young D."/>
            <person name="Pisabarro A."/>
            <person name="Eastwood D.C."/>
            <person name="Martin F."/>
            <person name="Cullen D."/>
            <person name="Grigoriev I.V."/>
            <person name="Hibbett D.S."/>
        </authorList>
    </citation>
    <scope>NUCLEOTIDE SEQUENCE [LARGE SCALE GENOMIC DNA]</scope>
    <source>
        <strain evidence="13 14">MD-104</strain>
    </source>
</reference>
<evidence type="ECO:0000256" key="9">
    <source>
        <dbReference type="ARBA" id="ARBA00026227"/>
    </source>
</evidence>
<feature type="region of interest" description="Disordered" evidence="11">
    <location>
        <begin position="1"/>
        <end position="83"/>
    </location>
</feature>
<dbReference type="GO" id="GO:0015031">
    <property type="term" value="P:protein transport"/>
    <property type="evidence" value="ECO:0007669"/>
    <property type="project" value="UniProtKB-KW"/>
</dbReference>
<dbReference type="OMA" id="VPANIHS"/>
<evidence type="ECO:0000256" key="3">
    <source>
        <dbReference type="ARBA" id="ARBA00022448"/>
    </source>
</evidence>
<comment type="subcellular location">
    <subcellularLocation>
        <location evidence="1">Nucleus</location>
        <location evidence="1">Nuclear pore complex</location>
    </subcellularLocation>
</comment>
<dbReference type="STRING" id="742152.A0A2H3JR51"/>
<keyword evidence="5" id="KW-0653">Protein transport</keyword>
<dbReference type="GO" id="GO:0005737">
    <property type="term" value="C:cytoplasm"/>
    <property type="evidence" value="ECO:0007669"/>
    <property type="project" value="TreeGrafter"/>
</dbReference>